<dbReference type="GO" id="GO:0051082">
    <property type="term" value="F:unfolded protein binding"/>
    <property type="evidence" value="ECO:0007669"/>
    <property type="project" value="TreeGrafter"/>
</dbReference>
<dbReference type="GO" id="GO:0006457">
    <property type="term" value="P:protein folding"/>
    <property type="evidence" value="ECO:0007669"/>
    <property type="project" value="InterPro"/>
</dbReference>
<name>A0A1F5YN21_9BACT</name>
<dbReference type="Pfam" id="PF01025">
    <property type="entry name" value="GrpE"/>
    <property type="match status" value="1"/>
</dbReference>
<accession>A0A1F5YN21</accession>
<keyword evidence="3" id="KW-0346">Stress response</keyword>
<comment type="subcellular location">
    <subcellularLocation>
        <location evidence="3">Cytoplasm</location>
    </subcellularLocation>
</comment>
<organism evidence="6 7">
    <name type="scientific">Candidatus Gottesmanbacteria bacterium RBG_16_52_11</name>
    <dbReference type="NCBI Taxonomy" id="1798374"/>
    <lineage>
        <taxon>Bacteria</taxon>
        <taxon>Candidatus Gottesmaniibacteriota</taxon>
    </lineage>
</organism>
<proteinExistence type="inferred from homology"/>
<dbReference type="PANTHER" id="PTHR21237:SF23">
    <property type="entry name" value="GRPE PROTEIN HOMOLOG, MITOCHONDRIAL"/>
    <property type="match status" value="1"/>
</dbReference>
<dbReference type="AlphaFoldDB" id="A0A1F5YN21"/>
<dbReference type="EMBL" id="MFJD01000016">
    <property type="protein sequence ID" value="OGG01367.1"/>
    <property type="molecule type" value="Genomic_DNA"/>
</dbReference>
<evidence type="ECO:0000313" key="7">
    <source>
        <dbReference type="Proteomes" id="UP000178448"/>
    </source>
</evidence>
<dbReference type="Gene3D" id="2.30.22.10">
    <property type="entry name" value="Head domain of nucleotide exchange factor GrpE"/>
    <property type="match status" value="1"/>
</dbReference>
<comment type="function">
    <text evidence="3">Participates actively in the response to hyperosmotic and heat shock by preventing the aggregation of stress-denatured proteins, in association with DnaK and GrpE. It is the nucleotide exchange factor for DnaK and may function as a thermosensor. Unfolded proteins bind initially to DnaJ; upon interaction with the DnaJ-bound protein, DnaK hydrolyzes its bound ATP, resulting in the formation of a stable complex. GrpE releases ADP from DnaK; ATP binding to DnaK triggers the release of the substrate protein, thus completing the reaction cycle. Several rounds of ATP-dependent interactions between DnaJ, DnaK and GrpE are required for fully efficient folding.</text>
</comment>
<dbReference type="InterPro" id="IPR013805">
    <property type="entry name" value="GrpE_CC"/>
</dbReference>
<comment type="similarity">
    <text evidence="1 3 4">Belongs to the GrpE family.</text>
</comment>
<dbReference type="HAMAP" id="MF_01151">
    <property type="entry name" value="GrpE"/>
    <property type="match status" value="1"/>
</dbReference>
<reference evidence="6 7" key="1">
    <citation type="journal article" date="2016" name="Nat. Commun.">
        <title>Thousands of microbial genomes shed light on interconnected biogeochemical processes in an aquifer system.</title>
        <authorList>
            <person name="Anantharaman K."/>
            <person name="Brown C.T."/>
            <person name="Hug L.A."/>
            <person name="Sharon I."/>
            <person name="Castelle C.J."/>
            <person name="Probst A.J."/>
            <person name="Thomas B.C."/>
            <person name="Singh A."/>
            <person name="Wilkins M.J."/>
            <person name="Karaoz U."/>
            <person name="Brodie E.L."/>
            <person name="Williams K.H."/>
            <person name="Hubbard S.S."/>
            <person name="Banfield J.F."/>
        </authorList>
    </citation>
    <scope>NUCLEOTIDE SEQUENCE [LARGE SCALE GENOMIC DNA]</scope>
</reference>
<dbReference type="GO" id="GO:0000774">
    <property type="term" value="F:adenyl-nucleotide exchange factor activity"/>
    <property type="evidence" value="ECO:0007669"/>
    <property type="project" value="InterPro"/>
</dbReference>
<keyword evidence="3" id="KW-0963">Cytoplasm</keyword>
<dbReference type="SUPFAM" id="SSF58014">
    <property type="entry name" value="Coiled-coil domain of nucleotide exchange factor GrpE"/>
    <property type="match status" value="1"/>
</dbReference>
<dbReference type="STRING" id="1798374.A2Z33_02350"/>
<keyword evidence="2 3" id="KW-0143">Chaperone</keyword>
<evidence type="ECO:0000256" key="5">
    <source>
        <dbReference type="SAM" id="MobiDB-lite"/>
    </source>
</evidence>
<dbReference type="SUPFAM" id="SSF51064">
    <property type="entry name" value="Head domain of nucleotide exchange factor GrpE"/>
    <property type="match status" value="1"/>
</dbReference>
<dbReference type="CDD" id="cd00446">
    <property type="entry name" value="GrpE"/>
    <property type="match status" value="1"/>
</dbReference>
<comment type="caution">
    <text evidence="6">The sequence shown here is derived from an EMBL/GenBank/DDBJ whole genome shotgun (WGS) entry which is preliminary data.</text>
</comment>
<dbReference type="PRINTS" id="PR00773">
    <property type="entry name" value="GRPEPROTEIN"/>
</dbReference>
<evidence type="ECO:0000256" key="3">
    <source>
        <dbReference type="HAMAP-Rule" id="MF_01151"/>
    </source>
</evidence>
<dbReference type="Gene3D" id="3.90.20.20">
    <property type="match status" value="1"/>
</dbReference>
<dbReference type="GO" id="GO:0042803">
    <property type="term" value="F:protein homodimerization activity"/>
    <property type="evidence" value="ECO:0007669"/>
    <property type="project" value="InterPro"/>
</dbReference>
<evidence type="ECO:0000256" key="2">
    <source>
        <dbReference type="ARBA" id="ARBA00023186"/>
    </source>
</evidence>
<gene>
    <name evidence="3" type="primary">grpE</name>
    <name evidence="6" type="ORF">A2Z33_02350</name>
</gene>
<dbReference type="Proteomes" id="UP000178448">
    <property type="component" value="Unassembled WGS sequence"/>
</dbReference>
<dbReference type="InterPro" id="IPR009012">
    <property type="entry name" value="GrpE_head"/>
</dbReference>
<sequence length="158" mass="17952">MLMKKQDQTKKDNQKAGADSGTASLADWKAHYLRALADYRNLEKRTVEESDRNRKFASETVIRKLLPIYDALESAERHLKDPGLTLVYRQVGQLLSEQGVERIAVLGKNFDPELMECIETTANHDNTVIAEMLPGYRMHGRLLRAARVKVGKLEKSVQ</sequence>
<dbReference type="GO" id="GO:0005737">
    <property type="term" value="C:cytoplasm"/>
    <property type="evidence" value="ECO:0007669"/>
    <property type="project" value="UniProtKB-SubCell"/>
</dbReference>
<evidence type="ECO:0000256" key="4">
    <source>
        <dbReference type="RuleBase" id="RU004478"/>
    </source>
</evidence>
<comment type="subunit">
    <text evidence="3">Homodimer.</text>
</comment>
<protein>
    <recommendedName>
        <fullName evidence="3">Protein GrpE</fullName>
    </recommendedName>
    <alternativeName>
        <fullName evidence="3">HSP-70 cofactor</fullName>
    </alternativeName>
</protein>
<evidence type="ECO:0000313" key="6">
    <source>
        <dbReference type="EMBL" id="OGG01367.1"/>
    </source>
</evidence>
<dbReference type="InterPro" id="IPR000740">
    <property type="entry name" value="GrpE"/>
</dbReference>
<feature type="compositionally biased region" description="Basic and acidic residues" evidence="5">
    <location>
        <begin position="1"/>
        <end position="14"/>
    </location>
</feature>
<dbReference type="PANTHER" id="PTHR21237">
    <property type="entry name" value="GRPE PROTEIN"/>
    <property type="match status" value="1"/>
</dbReference>
<evidence type="ECO:0000256" key="1">
    <source>
        <dbReference type="ARBA" id="ARBA00009054"/>
    </source>
</evidence>
<dbReference type="GO" id="GO:0051087">
    <property type="term" value="F:protein-folding chaperone binding"/>
    <property type="evidence" value="ECO:0007669"/>
    <property type="project" value="InterPro"/>
</dbReference>
<feature type="region of interest" description="Disordered" evidence="5">
    <location>
        <begin position="1"/>
        <end position="21"/>
    </location>
</feature>